<feature type="region of interest" description="Disordered" evidence="1">
    <location>
        <begin position="180"/>
        <end position="226"/>
    </location>
</feature>
<evidence type="ECO:0000256" key="1">
    <source>
        <dbReference type="SAM" id="MobiDB-lite"/>
    </source>
</evidence>
<dbReference type="Proteomes" id="UP000239563">
    <property type="component" value="Chromosome I"/>
</dbReference>
<dbReference type="EMBL" id="LT795054">
    <property type="protein sequence ID" value="SJX60043.1"/>
    <property type="molecule type" value="Genomic_DNA"/>
</dbReference>
<dbReference type="AlphaFoldDB" id="A0A2N8U6X6"/>
<feature type="region of interest" description="Disordered" evidence="1">
    <location>
        <begin position="1"/>
        <end position="41"/>
    </location>
</feature>
<feature type="compositionally biased region" description="Acidic residues" evidence="1">
    <location>
        <begin position="10"/>
        <end position="31"/>
    </location>
</feature>
<proteinExistence type="predicted"/>
<protein>
    <submittedName>
        <fullName evidence="2">Uncharacterized protein</fullName>
    </submittedName>
</protein>
<feature type="compositionally biased region" description="Low complexity" evidence="1">
    <location>
        <begin position="183"/>
        <end position="192"/>
    </location>
</feature>
<accession>A0A2N8U6X6</accession>
<sequence>MAEISRFSDSDEIAEDFEAMEIEQSEPETQSDAETSSSWSHDDRPNYFLRATICKQFIEYYQIEYHRLYPERCVEGTTDPWYGINCDEDRMDELFHRITCYVDSILDQRPNPGNPDKPYNFRVTTEILTDWMDILTQRSHHELKIAGYGGGCIISDDPWSGTYSLYKRLDDWVQQTSVELGLSESSSRPGNNRRPRADAGHEGDDDDEDWVSDRDSDSFNTDNISD</sequence>
<reference evidence="2 3" key="1">
    <citation type="submission" date="2017-02" db="EMBL/GenBank/DDBJ databases">
        <authorList>
            <person name="Peterson S.W."/>
        </authorList>
    </citation>
    <scope>NUCLEOTIDE SEQUENCE [LARGE SCALE GENOMIC DNA]</scope>
    <source>
        <strain evidence="2 3">SRS1_H2-8</strain>
    </source>
</reference>
<organism evidence="2 3">
    <name type="scientific">Sporisorium reilianum f. sp. reilianum</name>
    <dbReference type="NCBI Taxonomy" id="72559"/>
    <lineage>
        <taxon>Eukaryota</taxon>
        <taxon>Fungi</taxon>
        <taxon>Dikarya</taxon>
        <taxon>Basidiomycota</taxon>
        <taxon>Ustilaginomycotina</taxon>
        <taxon>Ustilaginomycetes</taxon>
        <taxon>Ustilaginales</taxon>
        <taxon>Ustilaginaceae</taxon>
        <taxon>Sporisorium</taxon>
    </lineage>
</organism>
<evidence type="ECO:0000313" key="2">
    <source>
        <dbReference type="EMBL" id="SJX60043.1"/>
    </source>
</evidence>
<name>A0A2N8U6X6_9BASI</name>
<evidence type="ECO:0000313" key="3">
    <source>
        <dbReference type="Proteomes" id="UP000239563"/>
    </source>
</evidence>
<gene>
    <name evidence="2" type="ORF">SRS1_06412</name>
</gene>